<gene>
    <name evidence="1" type="ORF">EPI10_030824</name>
</gene>
<proteinExistence type="predicted"/>
<dbReference type="Proteomes" id="UP000325315">
    <property type="component" value="Unassembled WGS sequence"/>
</dbReference>
<reference evidence="2" key="1">
    <citation type="journal article" date="2019" name="Plant Biotechnol. J.">
        <title>Genome sequencing of the Australian wild diploid species Gossypium australe highlights disease resistance and delayed gland morphogenesis.</title>
        <authorList>
            <person name="Cai Y."/>
            <person name="Cai X."/>
            <person name="Wang Q."/>
            <person name="Wang P."/>
            <person name="Zhang Y."/>
            <person name="Cai C."/>
            <person name="Xu Y."/>
            <person name="Wang K."/>
            <person name="Zhou Z."/>
            <person name="Wang C."/>
            <person name="Geng S."/>
            <person name="Li B."/>
            <person name="Dong Q."/>
            <person name="Hou Y."/>
            <person name="Wang H."/>
            <person name="Ai P."/>
            <person name="Liu Z."/>
            <person name="Yi F."/>
            <person name="Sun M."/>
            <person name="An G."/>
            <person name="Cheng J."/>
            <person name="Zhang Y."/>
            <person name="Shi Q."/>
            <person name="Xie Y."/>
            <person name="Shi X."/>
            <person name="Chang Y."/>
            <person name="Huang F."/>
            <person name="Chen Y."/>
            <person name="Hong S."/>
            <person name="Mi L."/>
            <person name="Sun Q."/>
            <person name="Zhang L."/>
            <person name="Zhou B."/>
            <person name="Peng R."/>
            <person name="Zhang X."/>
            <person name="Liu F."/>
        </authorList>
    </citation>
    <scope>NUCLEOTIDE SEQUENCE [LARGE SCALE GENOMIC DNA]</scope>
    <source>
        <strain evidence="2">cv. PA1801</strain>
    </source>
</reference>
<evidence type="ECO:0000313" key="1">
    <source>
        <dbReference type="EMBL" id="KAA3486966.1"/>
    </source>
</evidence>
<dbReference type="EMBL" id="SMMG02000001">
    <property type="protein sequence ID" value="KAA3486966.1"/>
    <property type="molecule type" value="Genomic_DNA"/>
</dbReference>
<evidence type="ECO:0000313" key="2">
    <source>
        <dbReference type="Proteomes" id="UP000325315"/>
    </source>
</evidence>
<keyword evidence="2" id="KW-1185">Reference proteome</keyword>
<organism evidence="1 2">
    <name type="scientific">Gossypium australe</name>
    <dbReference type="NCBI Taxonomy" id="47621"/>
    <lineage>
        <taxon>Eukaryota</taxon>
        <taxon>Viridiplantae</taxon>
        <taxon>Streptophyta</taxon>
        <taxon>Embryophyta</taxon>
        <taxon>Tracheophyta</taxon>
        <taxon>Spermatophyta</taxon>
        <taxon>Magnoliopsida</taxon>
        <taxon>eudicotyledons</taxon>
        <taxon>Gunneridae</taxon>
        <taxon>Pentapetalae</taxon>
        <taxon>rosids</taxon>
        <taxon>malvids</taxon>
        <taxon>Malvales</taxon>
        <taxon>Malvaceae</taxon>
        <taxon>Malvoideae</taxon>
        <taxon>Gossypium</taxon>
    </lineage>
</organism>
<protein>
    <submittedName>
        <fullName evidence="1">Uncharacterized protein</fullName>
    </submittedName>
</protein>
<comment type="caution">
    <text evidence="1">The sequence shown here is derived from an EMBL/GenBank/DDBJ whole genome shotgun (WGS) entry which is preliminary data.</text>
</comment>
<name>A0A5B6WZW8_9ROSI</name>
<dbReference type="AlphaFoldDB" id="A0A5B6WZW8"/>
<sequence length="87" mass="9184">MGVLRCSPLLGLEVLSSGGAPPYAHSQTVAGGPWMSRFRCRSLYLARGLQRDEARGYWCCAGCEECGVTVGVPAVAAPRVSETLGHC</sequence>
<accession>A0A5B6WZW8</accession>